<evidence type="ECO:0000256" key="1">
    <source>
        <dbReference type="ARBA" id="ARBA00004196"/>
    </source>
</evidence>
<feature type="domain" description="Fe/B12 periplasmic-binding" evidence="7">
    <location>
        <begin position="46"/>
        <end position="307"/>
    </location>
</feature>
<dbReference type="PANTHER" id="PTHR30532">
    <property type="entry name" value="IRON III DICITRATE-BINDING PERIPLASMIC PROTEIN"/>
    <property type="match status" value="1"/>
</dbReference>
<dbReference type="CDD" id="cd01146">
    <property type="entry name" value="FhuD"/>
    <property type="match status" value="1"/>
</dbReference>
<organism evidence="8 9">
    <name type="scientific">Photobacterium phosphoreum</name>
    <dbReference type="NCBI Taxonomy" id="659"/>
    <lineage>
        <taxon>Bacteria</taxon>
        <taxon>Pseudomonadati</taxon>
        <taxon>Pseudomonadota</taxon>
        <taxon>Gammaproteobacteria</taxon>
        <taxon>Vibrionales</taxon>
        <taxon>Vibrionaceae</taxon>
        <taxon>Photobacterium</taxon>
    </lineage>
</organism>
<keyword evidence="4" id="KW-0408">Iron</keyword>
<dbReference type="PRINTS" id="PR01715">
    <property type="entry name" value="FERRIBNDNGPP"/>
</dbReference>
<gene>
    <name evidence="8" type="ORF">GLP33_11555</name>
</gene>
<keyword evidence="3" id="KW-0813">Transport</keyword>
<evidence type="ECO:0000256" key="4">
    <source>
        <dbReference type="ARBA" id="ARBA00022496"/>
    </source>
</evidence>
<dbReference type="PANTHER" id="PTHR30532:SF1">
    <property type="entry name" value="IRON(3+)-HYDROXAMATE-BINDING PROTEIN FHUD"/>
    <property type="match status" value="1"/>
</dbReference>
<comment type="caution">
    <text evidence="8">The sequence shown here is derived from an EMBL/GenBank/DDBJ whole genome shotgun (WGS) entry which is preliminary data.</text>
</comment>
<evidence type="ECO:0000313" key="9">
    <source>
        <dbReference type="Proteomes" id="UP000813876"/>
    </source>
</evidence>
<protein>
    <submittedName>
        <fullName evidence="8">ABC transporter substrate-binding protein</fullName>
    </submittedName>
</protein>
<dbReference type="PROSITE" id="PS50983">
    <property type="entry name" value="FE_B12_PBP"/>
    <property type="match status" value="1"/>
</dbReference>
<accession>A0AAW4ZTB6</accession>
<dbReference type="InterPro" id="IPR002491">
    <property type="entry name" value="ABC_transptr_periplasmic_BD"/>
</dbReference>
<reference evidence="8" key="1">
    <citation type="submission" date="2019-11" db="EMBL/GenBank/DDBJ databases">
        <title>Comparative genomics of photobacteria reveal adaptation to distinct habitats.</title>
        <authorList>
            <person name="Fuertes-Perez S."/>
            <person name="Hilgarth M."/>
            <person name="Vogel R.F."/>
        </authorList>
    </citation>
    <scope>NUCLEOTIDE SEQUENCE</scope>
    <source>
        <strain evidence="8">TMW2.2145</strain>
    </source>
</reference>
<proteinExistence type="inferred from homology"/>
<dbReference type="AlphaFoldDB" id="A0AAW4ZTB6"/>
<dbReference type="Pfam" id="PF01497">
    <property type="entry name" value="Peripla_BP_2"/>
    <property type="match status" value="1"/>
</dbReference>
<dbReference type="EMBL" id="WMCP01000012">
    <property type="protein sequence ID" value="MCF2302368.1"/>
    <property type="molecule type" value="Genomic_DNA"/>
</dbReference>
<sequence length="310" mass="34537">MLTIRFFSWTKVLCATLAILFSFSALASYQVVDSEGTKTLNKIPKRVAVLNWGVAEQVIELGITPVAMSDVKGYQQWVVKPAVPEGVIDIGTRAEPNFELLAELKLDVIFIASPQKDLQKRLEKIAPVLYYQTFSEDHNNAQAAITNFLRIGHVLDKEKLAQEKLVQMKQKIQELKEQLDAAYPNGKPKVTAFRFASTTSVYLYGNNSIPQYALKELGFQNAMIQPTTQWGVTQKRLTDLKNIGNGIALYFLPFPQQSQLNRSVIWNAMPFVRDKKVASVSSTWSYGGAISIQYNAEALASSLLKLAGNG</sequence>
<dbReference type="GO" id="GO:1901678">
    <property type="term" value="P:iron coordination entity transport"/>
    <property type="evidence" value="ECO:0007669"/>
    <property type="project" value="UniProtKB-ARBA"/>
</dbReference>
<evidence type="ECO:0000256" key="2">
    <source>
        <dbReference type="ARBA" id="ARBA00008814"/>
    </source>
</evidence>
<evidence type="ECO:0000256" key="5">
    <source>
        <dbReference type="ARBA" id="ARBA00022729"/>
    </source>
</evidence>
<dbReference type="RefSeq" id="WP_232581303.1">
    <property type="nucleotide sequence ID" value="NZ_WMCP01000012.1"/>
</dbReference>
<evidence type="ECO:0000256" key="6">
    <source>
        <dbReference type="SAM" id="SignalP"/>
    </source>
</evidence>
<dbReference type="Gene3D" id="3.40.50.1980">
    <property type="entry name" value="Nitrogenase molybdenum iron protein domain"/>
    <property type="match status" value="2"/>
</dbReference>
<comment type="subcellular location">
    <subcellularLocation>
        <location evidence="1">Cell envelope</location>
    </subcellularLocation>
</comment>
<evidence type="ECO:0000259" key="7">
    <source>
        <dbReference type="PROSITE" id="PS50983"/>
    </source>
</evidence>
<evidence type="ECO:0000256" key="3">
    <source>
        <dbReference type="ARBA" id="ARBA00022448"/>
    </source>
</evidence>
<feature type="signal peptide" evidence="6">
    <location>
        <begin position="1"/>
        <end position="27"/>
    </location>
</feature>
<feature type="chain" id="PRO_5043834584" evidence="6">
    <location>
        <begin position="28"/>
        <end position="310"/>
    </location>
</feature>
<dbReference type="GO" id="GO:0030288">
    <property type="term" value="C:outer membrane-bounded periplasmic space"/>
    <property type="evidence" value="ECO:0007669"/>
    <property type="project" value="TreeGrafter"/>
</dbReference>
<keyword evidence="4" id="KW-0406">Ion transport</keyword>
<comment type="similarity">
    <text evidence="2">Belongs to the bacterial solute-binding protein 8 family.</text>
</comment>
<evidence type="ECO:0000313" key="8">
    <source>
        <dbReference type="EMBL" id="MCF2302368.1"/>
    </source>
</evidence>
<keyword evidence="4" id="KW-0410">Iron transport</keyword>
<keyword evidence="5 6" id="KW-0732">Signal</keyword>
<name>A0AAW4ZTB6_PHOPO</name>
<dbReference type="SUPFAM" id="SSF53807">
    <property type="entry name" value="Helical backbone' metal receptor"/>
    <property type="match status" value="1"/>
</dbReference>
<dbReference type="InterPro" id="IPR051313">
    <property type="entry name" value="Bact_iron-sidero_bind"/>
</dbReference>
<dbReference type="Proteomes" id="UP000813876">
    <property type="component" value="Unassembled WGS sequence"/>
</dbReference>